<accession>A0AAD8YEV9</accession>
<keyword evidence="3" id="KW-1185">Reference proteome</keyword>
<evidence type="ECO:0000256" key="1">
    <source>
        <dbReference type="SAM" id="MobiDB-lite"/>
    </source>
</evidence>
<evidence type="ECO:0000313" key="2">
    <source>
        <dbReference type="EMBL" id="KAK1743690.1"/>
    </source>
</evidence>
<feature type="compositionally biased region" description="Basic residues" evidence="1">
    <location>
        <begin position="1"/>
        <end position="16"/>
    </location>
</feature>
<feature type="region of interest" description="Disordered" evidence="1">
    <location>
        <begin position="1"/>
        <end position="133"/>
    </location>
</feature>
<reference evidence="2" key="1">
    <citation type="submission" date="2023-06" db="EMBL/GenBank/DDBJ databases">
        <title>Survivors Of The Sea: Transcriptome response of Skeletonema marinoi to long-term dormancy.</title>
        <authorList>
            <person name="Pinder M.I.M."/>
            <person name="Kourtchenko O."/>
            <person name="Robertson E.K."/>
            <person name="Larsson T."/>
            <person name="Maumus F."/>
            <person name="Osuna-Cruz C.M."/>
            <person name="Vancaester E."/>
            <person name="Stenow R."/>
            <person name="Vandepoele K."/>
            <person name="Ploug H."/>
            <person name="Bruchert V."/>
            <person name="Godhe A."/>
            <person name="Topel M."/>
        </authorList>
    </citation>
    <scope>NUCLEOTIDE SEQUENCE</scope>
    <source>
        <strain evidence="2">R05AC</strain>
    </source>
</reference>
<sequence length="182" mass="20687">MQRRKPRFRQRPKRSKNPGAMKRGGRGVGNDKWRSSAGWSGGNSRVRKGQWPSSGRNRNSSGGNWHGRKFNKPIQPWKAPRNSSWGSPWKPGHSPTKPYNKSPYPTYYEPPAPRPPKPTPKPVNRFPTPQPTCSDEELLQITMDGMLTVINLDVPTEGSEDMRTLADVFERTIRGIWVKSIE</sequence>
<gene>
    <name evidence="2" type="ORF">QTG54_005287</name>
</gene>
<dbReference type="EMBL" id="JATAAI010000008">
    <property type="protein sequence ID" value="KAK1743690.1"/>
    <property type="molecule type" value="Genomic_DNA"/>
</dbReference>
<dbReference type="AlphaFoldDB" id="A0AAD8YEV9"/>
<comment type="caution">
    <text evidence="2">The sequence shown here is derived from an EMBL/GenBank/DDBJ whole genome shotgun (WGS) entry which is preliminary data.</text>
</comment>
<feature type="compositionally biased region" description="Low complexity" evidence="1">
    <location>
        <begin position="53"/>
        <end position="63"/>
    </location>
</feature>
<dbReference type="Proteomes" id="UP001224775">
    <property type="component" value="Unassembled WGS sequence"/>
</dbReference>
<feature type="compositionally biased region" description="Pro residues" evidence="1">
    <location>
        <begin position="108"/>
        <end position="121"/>
    </location>
</feature>
<proteinExistence type="predicted"/>
<organism evidence="2 3">
    <name type="scientific">Skeletonema marinoi</name>
    <dbReference type="NCBI Taxonomy" id="267567"/>
    <lineage>
        <taxon>Eukaryota</taxon>
        <taxon>Sar</taxon>
        <taxon>Stramenopiles</taxon>
        <taxon>Ochrophyta</taxon>
        <taxon>Bacillariophyta</taxon>
        <taxon>Coscinodiscophyceae</taxon>
        <taxon>Thalassiosirophycidae</taxon>
        <taxon>Thalassiosirales</taxon>
        <taxon>Skeletonemataceae</taxon>
        <taxon>Skeletonema</taxon>
        <taxon>Skeletonema marinoi-dohrnii complex</taxon>
    </lineage>
</organism>
<protein>
    <submittedName>
        <fullName evidence="2">Uncharacterized protein</fullName>
    </submittedName>
</protein>
<name>A0AAD8YEV9_9STRA</name>
<evidence type="ECO:0000313" key="3">
    <source>
        <dbReference type="Proteomes" id="UP001224775"/>
    </source>
</evidence>